<dbReference type="Proteomes" id="UP000007800">
    <property type="component" value="Unassembled WGS sequence"/>
</dbReference>
<organism evidence="2">
    <name type="scientific">Perkinsus marinus (strain ATCC 50983 / TXsc)</name>
    <dbReference type="NCBI Taxonomy" id="423536"/>
    <lineage>
        <taxon>Eukaryota</taxon>
        <taxon>Sar</taxon>
        <taxon>Alveolata</taxon>
        <taxon>Perkinsozoa</taxon>
        <taxon>Perkinsea</taxon>
        <taxon>Perkinsida</taxon>
        <taxon>Perkinsidae</taxon>
        <taxon>Perkinsus</taxon>
    </lineage>
</organism>
<evidence type="ECO:0000313" key="2">
    <source>
        <dbReference type="Proteomes" id="UP000007800"/>
    </source>
</evidence>
<sequence length="52" mass="5807">IASASSVATREQLGLVPHSYEDSLYLRTDTGLLDFQHEVQPDELTDEQMNEG</sequence>
<feature type="non-terminal residue" evidence="1">
    <location>
        <position position="1"/>
    </location>
</feature>
<dbReference type="GeneID" id="9057451"/>
<keyword evidence="2" id="KW-1185">Reference proteome</keyword>
<dbReference type="AlphaFoldDB" id="C5K7S7"/>
<protein>
    <submittedName>
        <fullName evidence="1">Uncharacterized protein</fullName>
    </submittedName>
</protein>
<gene>
    <name evidence="1" type="ORF">Pmar_PMAR012595</name>
</gene>
<dbReference type="RefSeq" id="XP_002787816.1">
    <property type="nucleotide sequence ID" value="XM_002787770.1"/>
</dbReference>
<evidence type="ECO:0000313" key="1">
    <source>
        <dbReference type="EMBL" id="EER19612.1"/>
    </source>
</evidence>
<reference evidence="1 2" key="1">
    <citation type="submission" date="2008-07" db="EMBL/GenBank/DDBJ databases">
        <authorList>
            <person name="El-Sayed N."/>
            <person name="Caler E."/>
            <person name="Inman J."/>
            <person name="Amedeo P."/>
            <person name="Hass B."/>
            <person name="Wortman J."/>
        </authorList>
    </citation>
    <scope>NUCLEOTIDE SEQUENCE [LARGE SCALE GENOMIC DNA]</scope>
    <source>
        <strain evidence="2">ATCC 50983 / TXsc</strain>
    </source>
</reference>
<dbReference type="EMBL" id="GG671079">
    <property type="protein sequence ID" value="EER19612.1"/>
    <property type="molecule type" value="Genomic_DNA"/>
</dbReference>
<name>C5K7S7_PERM5</name>
<dbReference type="InParanoid" id="C5K7S7"/>
<accession>C5K7S7</accession>
<dbReference type="OrthoDB" id="9909019at2759"/>
<proteinExistence type="predicted"/>
<feature type="non-terminal residue" evidence="1">
    <location>
        <position position="52"/>
    </location>
</feature>